<comment type="caution">
    <text evidence="1">The sequence shown here is derived from an EMBL/GenBank/DDBJ whole genome shotgun (WGS) entry which is preliminary data.</text>
</comment>
<dbReference type="GeneID" id="19193943"/>
<dbReference type="AlphaFoldDB" id="W9WSD3"/>
<gene>
    <name evidence="1" type="ORF">A1O5_09247</name>
</gene>
<dbReference type="Proteomes" id="UP000019471">
    <property type="component" value="Unassembled WGS sequence"/>
</dbReference>
<protein>
    <submittedName>
        <fullName evidence="1">Uncharacterized protein</fullName>
    </submittedName>
</protein>
<keyword evidence="2" id="KW-1185">Reference proteome</keyword>
<sequence length="104" mass="11684">MWSDLKKLGEGRSDAKSLDPRLTAGRFVLQNGRIHPLRIDRTSAPFRSENITANPQRLALSLWYTWGMISLGEIFIIFGALSSAGTVPVKFLWLSTAMVVIYKM</sequence>
<accession>W9WSD3</accession>
<dbReference type="HOGENOM" id="CLU_2249861_0_0_1"/>
<organism evidence="1 2">
    <name type="scientific">Cladophialophora psammophila CBS 110553</name>
    <dbReference type="NCBI Taxonomy" id="1182543"/>
    <lineage>
        <taxon>Eukaryota</taxon>
        <taxon>Fungi</taxon>
        <taxon>Dikarya</taxon>
        <taxon>Ascomycota</taxon>
        <taxon>Pezizomycotina</taxon>
        <taxon>Eurotiomycetes</taxon>
        <taxon>Chaetothyriomycetidae</taxon>
        <taxon>Chaetothyriales</taxon>
        <taxon>Herpotrichiellaceae</taxon>
        <taxon>Cladophialophora</taxon>
    </lineage>
</organism>
<reference evidence="1 2" key="1">
    <citation type="submission" date="2013-03" db="EMBL/GenBank/DDBJ databases">
        <title>The Genome Sequence of Cladophialophora psammophila CBS 110553.</title>
        <authorList>
            <consortium name="The Broad Institute Genomics Platform"/>
            <person name="Cuomo C."/>
            <person name="de Hoog S."/>
            <person name="Gorbushina A."/>
            <person name="Walker B."/>
            <person name="Young S.K."/>
            <person name="Zeng Q."/>
            <person name="Gargeya S."/>
            <person name="Fitzgerald M."/>
            <person name="Haas B."/>
            <person name="Abouelleil A."/>
            <person name="Allen A.W."/>
            <person name="Alvarado L."/>
            <person name="Arachchi H.M."/>
            <person name="Berlin A.M."/>
            <person name="Chapman S.B."/>
            <person name="Gainer-Dewar J."/>
            <person name="Goldberg J."/>
            <person name="Griggs A."/>
            <person name="Gujja S."/>
            <person name="Hansen M."/>
            <person name="Howarth C."/>
            <person name="Imamovic A."/>
            <person name="Ireland A."/>
            <person name="Larimer J."/>
            <person name="McCowan C."/>
            <person name="Murphy C."/>
            <person name="Pearson M."/>
            <person name="Poon T.W."/>
            <person name="Priest M."/>
            <person name="Roberts A."/>
            <person name="Saif S."/>
            <person name="Shea T."/>
            <person name="Sisk P."/>
            <person name="Sykes S."/>
            <person name="Wortman J."/>
            <person name="Nusbaum C."/>
            <person name="Birren B."/>
        </authorList>
    </citation>
    <scope>NUCLEOTIDE SEQUENCE [LARGE SCALE GENOMIC DNA]</scope>
    <source>
        <strain evidence="1 2">CBS 110553</strain>
    </source>
</reference>
<dbReference type="RefSeq" id="XP_007748016.1">
    <property type="nucleotide sequence ID" value="XM_007749826.1"/>
</dbReference>
<dbReference type="EMBL" id="AMGX01000015">
    <property type="protein sequence ID" value="EXJ67900.1"/>
    <property type="molecule type" value="Genomic_DNA"/>
</dbReference>
<evidence type="ECO:0000313" key="1">
    <source>
        <dbReference type="EMBL" id="EXJ67900.1"/>
    </source>
</evidence>
<evidence type="ECO:0000313" key="2">
    <source>
        <dbReference type="Proteomes" id="UP000019471"/>
    </source>
</evidence>
<name>W9WSD3_9EURO</name>
<proteinExistence type="predicted"/>